<proteinExistence type="predicted"/>
<feature type="modified residue" description="4-aspartylphosphate" evidence="3">
    <location>
        <position position="61"/>
    </location>
</feature>
<dbReference type="PROSITE" id="PS50110">
    <property type="entry name" value="RESPONSE_REGULATORY"/>
    <property type="match status" value="1"/>
</dbReference>
<dbReference type="InterPro" id="IPR011006">
    <property type="entry name" value="CheY-like_superfamily"/>
</dbReference>
<protein>
    <recommendedName>
        <fullName evidence="1">Stage 0 sporulation protein A homolog</fullName>
    </recommendedName>
</protein>
<reference evidence="5" key="1">
    <citation type="submission" date="2022-12" db="EMBL/GenBank/DDBJ databases">
        <title>Clostridium sp. nov., isolated from industrial wastewater.</title>
        <authorList>
            <person name="Jiayan W."/>
        </authorList>
    </citation>
    <scope>NUCLEOTIDE SEQUENCE</scope>
    <source>
        <strain evidence="5">ZC22-4</strain>
    </source>
</reference>
<organism evidence="5 6">
    <name type="scientific">Clostridium brassicae</name>
    <dbReference type="NCBI Taxonomy" id="2999072"/>
    <lineage>
        <taxon>Bacteria</taxon>
        <taxon>Bacillati</taxon>
        <taxon>Bacillota</taxon>
        <taxon>Clostridia</taxon>
        <taxon>Eubacteriales</taxon>
        <taxon>Clostridiaceae</taxon>
        <taxon>Clostridium</taxon>
    </lineage>
</organism>
<comment type="caution">
    <text evidence="5">The sequence shown here is derived from an EMBL/GenBank/DDBJ whole genome shotgun (WGS) entry which is preliminary data.</text>
</comment>
<dbReference type="Pfam" id="PF00072">
    <property type="entry name" value="Response_reg"/>
    <property type="match status" value="1"/>
</dbReference>
<dbReference type="Proteomes" id="UP001144612">
    <property type="component" value="Unassembled WGS sequence"/>
</dbReference>
<comment type="function">
    <text evidence="2">May play the central regulatory role in sporulation. It may be an element of the effector pathway responsible for the activation of sporulation genes in response to nutritional stress. Spo0A may act in concert with spo0H (a sigma factor) to control the expression of some genes that are critical to the sporulation process.</text>
</comment>
<dbReference type="InterPro" id="IPR001789">
    <property type="entry name" value="Sig_transdc_resp-reg_receiver"/>
</dbReference>
<accession>A0ABT4DCK8</accession>
<keyword evidence="3" id="KW-0597">Phosphoprotein</keyword>
<evidence type="ECO:0000256" key="1">
    <source>
        <dbReference type="ARBA" id="ARBA00018672"/>
    </source>
</evidence>
<dbReference type="Pfam" id="PF10057">
    <property type="entry name" value="MpsC"/>
    <property type="match status" value="1"/>
</dbReference>
<name>A0ABT4DCK8_9CLOT</name>
<evidence type="ECO:0000313" key="6">
    <source>
        <dbReference type="Proteomes" id="UP001144612"/>
    </source>
</evidence>
<evidence type="ECO:0000256" key="3">
    <source>
        <dbReference type="PROSITE-ProRule" id="PRU00169"/>
    </source>
</evidence>
<dbReference type="SMART" id="SM00448">
    <property type="entry name" value="REC"/>
    <property type="match status" value="1"/>
</dbReference>
<keyword evidence="6" id="KW-1185">Reference proteome</keyword>
<dbReference type="RefSeq" id="WP_268062481.1">
    <property type="nucleotide sequence ID" value="NZ_JAPQFJ010000019.1"/>
</dbReference>
<evidence type="ECO:0000313" key="5">
    <source>
        <dbReference type="EMBL" id="MCY6960044.1"/>
    </source>
</evidence>
<dbReference type="InterPro" id="IPR018745">
    <property type="entry name" value="MpsC"/>
</dbReference>
<evidence type="ECO:0000256" key="2">
    <source>
        <dbReference type="ARBA" id="ARBA00024867"/>
    </source>
</evidence>
<dbReference type="InterPro" id="IPR052048">
    <property type="entry name" value="ST_Response_Regulator"/>
</dbReference>
<gene>
    <name evidence="5" type="ORF">OW729_15595</name>
</gene>
<dbReference type="PANTHER" id="PTHR43228">
    <property type="entry name" value="TWO-COMPONENT RESPONSE REGULATOR"/>
    <property type="match status" value="1"/>
</dbReference>
<dbReference type="Gene3D" id="3.40.50.2300">
    <property type="match status" value="1"/>
</dbReference>
<dbReference type="PANTHER" id="PTHR43228:SF1">
    <property type="entry name" value="TWO-COMPONENT RESPONSE REGULATOR ARR22"/>
    <property type="match status" value="1"/>
</dbReference>
<sequence length="264" mass="30973">MKNVDLIMNSIKVLYVEDEEVTRIITKKILKKIVGKIFIAKDGQEGLELFKKYKPEIVVTDLRMPILDGIDMIKNIRQFNQECGIIINTEVEDIDYILKSVDIGIDKYIVKPIEEKEIVEALRKVLFKVIQRKKANGNLYEILKIDKEDKIRIEEGVKAKVPSFIKKYTGKGPKDVKASFLGNQIEIRQYDILTSMEKILLENRNNLMLVKYYRKLFYKEIENEFVNLIQEIVGMNLEIVKIYTNPLENMEQIVFELKFNENCN</sequence>
<evidence type="ECO:0000259" key="4">
    <source>
        <dbReference type="PROSITE" id="PS50110"/>
    </source>
</evidence>
<feature type="domain" description="Response regulatory" evidence="4">
    <location>
        <begin position="12"/>
        <end position="126"/>
    </location>
</feature>
<dbReference type="EMBL" id="JAPQFJ010000019">
    <property type="protein sequence ID" value="MCY6960044.1"/>
    <property type="molecule type" value="Genomic_DNA"/>
</dbReference>
<dbReference type="SUPFAM" id="SSF52172">
    <property type="entry name" value="CheY-like"/>
    <property type="match status" value="1"/>
</dbReference>